<dbReference type="Proteomes" id="UP000307378">
    <property type="component" value="Unassembled WGS sequence"/>
</dbReference>
<gene>
    <name evidence="2" type="ORF">FAA86_14400</name>
</gene>
<name>A0A4S8PXQ0_9HYPH</name>
<organism evidence="2 3">
    <name type="scientific">Rhizobium rosettiformans W3</name>
    <dbReference type="NCBI Taxonomy" id="538378"/>
    <lineage>
        <taxon>Bacteria</taxon>
        <taxon>Pseudomonadati</taxon>
        <taxon>Pseudomonadota</taxon>
        <taxon>Alphaproteobacteria</taxon>
        <taxon>Hyphomicrobiales</taxon>
        <taxon>Rhizobiaceae</taxon>
        <taxon>Rhizobium/Agrobacterium group</taxon>
        <taxon>Rhizobium</taxon>
    </lineage>
</organism>
<dbReference type="InterPro" id="IPR001031">
    <property type="entry name" value="Thioesterase"/>
</dbReference>
<sequence length="220" mass="23595">MHEFGTTAFPGSSSDMISRRALLSHASLILAASVLPVEAAKPRKPKLATGQVYLFRGFANIFSTGLDTLGKQLAADGIKAEVLSLPNAQAFARKIADRYRESKDARPIVLVGHSLGADMTFSIASALQPMKIPVALILSFDPTGKGPVPGNVKKTLNFYTGGENLWSPVLPAPGFKGELANINLRQGETAIKGIGHFNIDKNPALHDRAIKEITQALRKR</sequence>
<protein>
    <recommendedName>
        <fullName evidence="1">Thioesterase domain-containing protein</fullName>
    </recommendedName>
</protein>
<evidence type="ECO:0000259" key="1">
    <source>
        <dbReference type="Pfam" id="PF00975"/>
    </source>
</evidence>
<evidence type="ECO:0000313" key="3">
    <source>
        <dbReference type="Proteomes" id="UP000307378"/>
    </source>
</evidence>
<dbReference type="SUPFAM" id="SSF53474">
    <property type="entry name" value="alpha/beta-Hydrolases"/>
    <property type="match status" value="1"/>
</dbReference>
<dbReference type="Pfam" id="PF00975">
    <property type="entry name" value="Thioesterase"/>
    <property type="match status" value="1"/>
</dbReference>
<comment type="caution">
    <text evidence="2">The sequence shown here is derived from an EMBL/GenBank/DDBJ whole genome shotgun (WGS) entry which is preliminary data.</text>
</comment>
<dbReference type="Gene3D" id="3.40.50.1820">
    <property type="entry name" value="alpha/beta hydrolase"/>
    <property type="match status" value="1"/>
</dbReference>
<dbReference type="InterPro" id="IPR029058">
    <property type="entry name" value="AB_hydrolase_fold"/>
</dbReference>
<evidence type="ECO:0000313" key="2">
    <source>
        <dbReference type="EMBL" id="THV34865.1"/>
    </source>
</evidence>
<proteinExistence type="predicted"/>
<feature type="domain" description="Thioesterase" evidence="1">
    <location>
        <begin position="48"/>
        <end position="141"/>
    </location>
</feature>
<dbReference type="EMBL" id="STGU01000007">
    <property type="protein sequence ID" value="THV34865.1"/>
    <property type="molecule type" value="Genomic_DNA"/>
</dbReference>
<reference evidence="2 3" key="1">
    <citation type="submission" date="2019-04" db="EMBL/GenBank/DDBJ databases">
        <title>genome sequence of strain W3.</title>
        <authorList>
            <person name="Gao J."/>
            <person name="Sun J."/>
        </authorList>
    </citation>
    <scope>NUCLEOTIDE SEQUENCE [LARGE SCALE GENOMIC DNA]</scope>
    <source>
        <strain evidence="2 3">W3</strain>
    </source>
</reference>
<accession>A0A4S8PXQ0</accession>
<dbReference type="AlphaFoldDB" id="A0A4S8PXQ0"/>